<keyword evidence="1" id="KW-0812">Transmembrane</keyword>
<sequence>MVNEEEIRILQNFRKMLNDYFNGNYGDGHQDELKSAINKKLHITQELVARAGCLKTMTMAPPPMIGGAMIRNFNPFDMLFTDFYGSSIIPDVIGIIDQAIGKYEAGLVKFENDEKSKTKKDYKGEPPAKITLSWLSNHVPASMWWSAIVFLAGSFGLGVAFCKYILK</sequence>
<dbReference type="Proteomes" id="UP001169066">
    <property type="component" value="Unassembled WGS sequence"/>
</dbReference>
<dbReference type="RefSeq" id="WP_289402408.1">
    <property type="nucleotide sequence ID" value="NZ_JAQIBC010000009.1"/>
</dbReference>
<evidence type="ECO:0000313" key="2">
    <source>
        <dbReference type="EMBL" id="MDM5264511.1"/>
    </source>
</evidence>
<evidence type="ECO:0000313" key="3">
    <source>
        <dbReference type="Proteomes" id="UP001169066"/>
    </source>
</evidence>
<keyword evidence="3" id="KW-1185">Reference proteome</keyword>
<protein>
    <submittedName>
        <fullName evidence="2">Uncharacterized protein</fullName>
    </submittedName>
</protein>
<evidence type="ECO:0000256" key="1">
    <source>
        <dbReference type="SAM" id="Phobius"/>
    </source>
</evidence>
<dbReference type="EMBL" id="JAQIBC010000009">
    <property type="protein sequence ID" value="MDM5264511.1"/>
    <property type="molecule type" value="Genomic_DNA"/>
</dbReference>
<feature type="transmembrane region" description="Helical" evidence="1">
    <location>
        <begin position="143"/>
        <end position="166"/>
    </location>
</feature>
<keyword evidence="1" id="KW-1133">Transmembrane helix</keyword>
<proteinExistence type="predicted"/>
<keyword evidence="1" id="KW-0472">Membrane</keyword>
<reference evidence="2" key="1">
    <citation type="submission" date="2023-01" db="EMBL/GenBank/DDBJ databases">
        <title>Sulfurovum sp. XTW-4 genome assembly.</title>
        <authorList>
            <person name="Wang J."/>
        </authorList>
    </citation>
    <scope>NUCLEOTIDE SEQUENCE</scope>
    <source>
        <strain evidence="2">XTW-4</strain>
    </source>
</reference>
<accession>A0ABT7QTV0</accession>
<gene>
    <name evidence="2" type="ORF">PF327_09915</name>
</gene>
<organism evidence="2 3">
    <name type="scientific">Sulfurovum xiamenensis</name>
    <dbReference type="NCBI Taxonomy" id="3019066"/>
    <lineage>
        <taxon>Bacteria</taxon>
        <taxon>Pseudomonadati</taxon>
        <taxon>Campylobacterota</taxon>
        <taxon>Epsilonproteobacteria</taxon>
        <taxon>Campylobacterales</taxon>
        <taxon>Sulfurovaceae</taxon>
        <taxon>Sulfurovum</taxon>
    </lineage>
</organism>
<comment type="caution">
    <text evidence="2">The sequence shown here is derived from an EMBL/GenBank/DDBJ whole genome shotgun (WGS) entry which is preliminary data.</text>
</comment>
<name>A0ABT7QTV0_9BACT</name>